<dbReference type="Proteomes" id="UP000297299">
    <property type="component" value="Unassembled WGS sequence"/>
</dbReference>
<evidence type="ECO:0000313" key="2">
    <source>
        <dbReference type="Proteomes" id="UP000297299"/>
    </source>
</evidence>
<name>A0A4Y8CT63_9HELO</name>
<keyword evidence="2" id="KW-1185">Reference proteome</keyword>
<gene>
    <name evidence="1" type="ORF">BOTCAL_0331g00070</name>
</gene>
<reference evidence="1 2" key="1">
    <citation type="submission" date="2017-11" db="EMBL/GenBank/DDBJ databases">
        <title>Comparative genomics of Botrytis spp.</title>
        <authorList>
            <person name="Valero-Jimenez C.A."/>
            <person name="Tapia P."/>
            <person name="Veloso J."/>
            <person name="Silva-Moreno E."/>
            <person name="Staats M."/>
            <person name="Valdes J.H."/>
            <person name="Van Kan J.A.L."/>
        </authorList>
    </citation>
    <scope>NUCLEOTIDE SEQUENCE [LARGE SCALE GENOMIC DNA]</scope>
    <source>
        <strain evidence="1 2">MUCL2830</strain>
    </source>
</reference>
<dbReference type="AlphaFoldDB" id="A0A4Y8CT63"/>
<comment type="caution">
    <text evidence="1">The sequence shown here is derived from an EMBL/GenBank/DDBJ whole genome shotgun (WGS) entry which is preliminary data.</text>
</comment>
<proteinExistence type="predicted"/>
<dbReference type="EMBL" id="PHWZ01000330">
    <property type="protein sequence ID" value="TEY45487.1"/>
    <property type="molecule type" value="Genomic_DNA"/>
</dbReference>
<accession>A0A4Y8CT63</accession>
<organism evidence="1 2">
    <name type="scientific">Botryotinia calthae</name>
    <dbReference type="NCBI Taxonomy" id="38488"/>
    <lineage>
        <taxon>Eukaryota</taxon>
        <taxon>Fungi</taxon>
        <taxon>Dikarya</taxon>
        <taxon>Ascomycota</taxon>
        <taxon>Pezizomycotina</taxon>
        <taxon>Leotiomycetes</taxon>
        <taxon>Helotiales</taxon>
        <taxon>Sclerotiniaceae</taxon>
        <taxon>Botryotinia</taxon>
    </lineage>
</organism>
<dbReference type="OrthoDB" id="5210206at2759"/>
<evidence type="ECO:0000313" key="1">
    <source>
        <dbReference type="EMBL" id="TEY45487.1"/>
    </source>
</evidence>
<protein>
    <submittedName>
        <fullName evidence="1">Uncharacterized protein</fullName>
    </submittedName>
</protein>
<sequence length="103" mass="11267">MSGDQHARAAVGGMVAALCENTNIYMNDIPVAWTELDIEIDFDEAELNSIALPQVNNELNTIAIPEFNSGLNASTISEVNIELNTMAISEVSSEPKYKRPRVE</sequence>